<reference evidence="2 3" key="1">
    <citation type="submission" date="2018-08" db="EMBL/GenBank/DDBJ databases">
        <title>Genomic Encyclopedia of Archaeal and Bacterial Type Strains, Phase II (KMG-II): from individual species to whole genera.</title>
        <authorList>
            <person name="Goeker M."/>
        </authorList>
    </citation>
    <scope>NUCLEOTIDE SEQUENCE [LARGE SCALE GENOMIC DNA]</scope>
    <source>
        <strain evidence="2 3">DSM 45791</strain>
    </source>
</reference>
<feature type="transmembrane region" description="Helical" evidence="1">
    <location>
        <begin position="252"/>
        <end position="270"/>
    </location>
</feature>
<organism evidence="2 3">
    <name type="scientific">Kutzneria buriramensis</name>
    <dbReference type="NCBI Taxonomy" id="1045776"/>
    <lineage>
        <taxon>Bacteria</taxon>
        <taxon>Bacillati</taxon>
        <taxon>Actinomycetota</taxon>
        <taxon>Actinomycetes</taxon>
        <taxon>Pseudonocardiales</taxon>
        <taxon>Pseudonocardiaceae</taxon>
        <taxon>Kutzneria</taxon>
    </lineage>
</organism>
<comment type="caution">
    <text evidence="2">The sequence shown here is derived from an EMBL/GenBank/DDBJ whole genome shotgun (WGS) entry which is preliminary data.</text>
</comment>
<feature type="transmembrane region" description="Helical" evidence="1">
    <location>
        <begin position="6"/>
        <end position="28"/>
    </location>
</feature>
<gene>
    <name evidence="2" type="ORF">BCF44_104295</name>
</gene>
<feature type="transmembrane region" description="Helical" evidence="1">
    <location>
        <begin position="383"/>
        <end position="400"/>
    </location>
</feature>
<keyword evidence="1" id="KW-1133">Transmembrane helix</keyword>
<dbReference type="OrthoDB" id="3169698at2"/>
<dbReference type="EMBL" id="QUNO01000004">
    <property type="protein sequence ID" value="REH50028.1"/>
    <property type="molecule type" value="Genomic_DNA"/>
</dbReference>
<feature type="transmembrane region" description="Helical" evidence="1">
    <location>
        <begin position="330"/>
        <end position="354"/>
    </location>
</feature>
<keyword evidence="1" id="KW-0812">Transmembrane</keyword>
<keyword evidence="3" id="KW-1185">Reference proteome</keyword>
<proteinExistence type="predicted"/>
<feature type="transmembrane region" description="Helical" evidence="1">
    <location>
        <begin position="445"/>
        <end position="464"/>
    </location>
</feature>
<dbReference type="Pfam" id="PF20176">
    <property type="entry name" value="DUF6541"/>
    <property type="match status" value="1"/>
</dbReference>
<evidence type="ECO:0000313" key="2">
    <source>
        <dbReference type="EMBL" id="REH50028.1"/>
    </source>
</evidence>
<sequence length="663" mass="70252">MNWLDTIPVALAAVGWLILPGLLGGYAIGIRGIAAWALAPTLSVAVISVTATVAGKLGIHWSVPLVLIASLLVVVVAGLVALLLRRRFAVVRPADPRPVTAAGLIGMLPAIALGALTIVLGMGSPENLSQTFDAVFHYNALAYILDSGNASPLTLASIGTPGIPVGFYPGAWHDFASLTLLSSGSSIPVATNVATGVIVAVGWPLGCLLLVRQVAGRSVPAMAITGVLSTAFTAFPWGLISFGVLWPNTLGLALLPAGLAVVLSIAGLAKDDALSRAHAWVLVPVVVLAGGFAHPNSLFSLVALAVVPVFIGIGRWALRMRREGRTSRGVIGVVVALVVFFGAFLWAATTPIFAPVRSFYWKPFETTAKALGEALLGATNDRPSLWAVSAVAIVGLFLVWRVREQRWLVGSFAVSVLLFVLTAAVNTPITMRITGYWYNDSYRLAAMLPVIAVPLAVLSLVRLADLARERLTATERLGRLGASTLALTLVLTVVLAILGKGLYVGDHVRTVALNYTGQDTSNTGNLVDSDERAFYNKIKNEIPENAVVASNPWDGSSLIWALINRKPLYPHLQLTLSPEQKYLAKHLIQLGQDPAVCTDARSLGVSYMLIGDFNFWPWDAQIKDYPGIVDPGSRPGFELVDSSGELKLYKITGCGVIPAPATR</sequence>
<evidence type="ECO:0000313" key="3">
    <source>
        <dbReference type="Proteomes" id="UP000256269"/>
    </source>
</evidence>
<dbReference type="RefSeq" id="WP_116174560.1">
    <property type="nucleotide sequence ID" value="NZ_CP144375.1"/>
</dbReference>
<feature type="transmembrane region" description="Helical" evidence="1">
    <location>
        <begin position="61"/>
        <end position="84"/>
    </location>
</feature>
<feature type="transmembrane region" description="Helical" evidence="1">
    <location>
        <begin position="485"/>
        <end position="504"/>
    </location>
</feature>
<dbReference type="Proteomes" id="UP000256269">
    <property type="component" value="Unassembled WGS sequence"/>
</dbReference>
<feature type="transmembrane region" description="Helical" evidence="1">
    <location>
        <begin position="299"/>
        <end position="318"/>
    </location>
</feature>
<keyword evidence="1" id="KW-0472">Membrane</keyword>
<feature type="transmembrane region" description="Helical" evidence="1">
    <location>
        <begin position="189"/>
        <end position="211"/>
    </location>
</feature>
<protein>
    <recommendedName>
        <fullName evidence="4">4-amino-4-deoxy-L-arabinose transferase-like glycosyltransferase</fullName>
    </recommendedName>
</protein>
<feature type="transmembrane region" description="Helical" evidence="1">
    <location>
        <begin position="277"/>
        <end position="293"/>
    </location>
</feature>
<feature type="transmembrane region" description="Helical" evidence="1">
    <location>
        <begin position="407"/>
        <end position="425"/>
    </location>
</feature>
<evidence type="ECO:0000256" key="1">
    <source>
        <dbReference type="SAM" id="Phobius"/>
    </source>
</evidence>
<feature type="transmembrane region" description="Helical" evidence="1">
    <location>
        <begin position="35"/>
        <end position="55"/>
    </location>
</feature>
<accession>A0A3E0HUC5</accession>
<name>A0A3E0HUC5_9PSEU</name>
<feature type="transmembrane region" description="Helical" evidence="1">
    <location>
        <begin position="223"/>
        <end position="246"/>
    </location>
</feature>
<feature type="transmembrane region" description="Helical" evidence="1">
    <location>
        <begin position="104"/>
        <end position="123"/>
    </location>
</feature>
<dbReference type="AlphaFoldDB" id="A0A3E0HUC5"/>
<evidence type="ECO:0008006" key="4">
    <source>
        <dbReference type="Google" id="ProtNLM"/>
    </source>
</evidence>
<dbReference type="InterPro" id="IPR046671">
    <property type="entry name" value="DUF6541"/>
</dbReference>